<comment type="caution">
    <text evidence="2">The sequence shown here is derived from an EMBL/GenBank/DDBJ whole genome shotgun (WGS) entry which is preliminary data.</text>
</comment>
<evidence type="ECO:0000313" key="2">
    <source>
        <dbReference type="EMBL" id="KAF1687208.1"/>
    </source>
</evidence>
<dbReference type="SUPFAM" id="SSF47413">
    <property type="entry name" value="lambda repressor-like DNA-binding domains"/>
    <property type="match status" value="1"/>
</dbReference>
<dbReference type="AlphaFoldDB" id="A0A7V8K7K1"/>
<dbReference type="CDD" id="cd00093">
    <property type="entry name" value="HTH_XRE"/>
    <property type="match status" value="1"/>
</dbReference>
<accession>A0A7V8K7K1</accession>
<proteinExistence type="predicted"/>
<reference evidence="2 3" key="1">
    <citation type="submission" date="2017-10" db="EMBL/GenBank/DDBJ databases">
        <title>Whole genome sequencing of Pseudoxanthomonas broegbernensis DSM 12573(T).</title>
        <authorList>
            <person name="Kumar S."/>
            <person name="Bansal K."/>
            <person name="Kaur A."/>
            <person name="Patil P."/>
            <person name="Sharma S."/>
            <person name="Patil P.B."/>
        </authorList>
    </citation>
    <scope>NUCLEOTIDE SEQUENCE [LARGE SCALE GENOMIC DNA]</scope>
    <source>
        <strain evidence="2 3">DSM 12573</strain>
    </source>
</reference>
<dbReference type="EMBL" id="MWIP01000003">
    <property type="protein sequence ID" value="KAF1687208.1"/>
    <property type="molecule type" value="Genomic_DNA"/>
</dbReference>
<evidence type="ECO:0000313" key="3">
    <source>
        <dbReference type="Proteomes" id="UP000462066"/>
    </source>
</evidence>
<dbReference type="PROSITE" id="PS50943">
    <property type="entry name" value="HTH_CROC1"/>
    <property type="match status" value="1"/>
</dbReference>
<feature type="domain" description="HTH cro/C1-type" evidence="1">
    <location>
        <begin position="8"/>
        <end position="64"/>
    </location>
</feature>
<organism evidence="2 3">
    <name type="scientific">Pseudoxanthomonas broegbernensis</name>
    <dbReference type="NCBI Taxonomy" id="83619"/>
    <lineage>
        <taxon>Bacteria</taxon>
        <taxon>Pseudomonadati</taxon>
        <taxon>Pseudomonadota</taxon>
        <taxon>Gammaproteobacteria</taxon>
        <taxon>Lysobacterales</taxon>
        <taxon>Lysobacteraceae</taxon>
        <taxon>Pseudoxanthomonas</taxon>
    </lineage>
</organism>
<keyword evidence="3" id="KW-1185">Reference proteome</keyword>
<dbReference type="GO" id="GO:0003677">
    <property type="term" value="F:DNA binding"/>
    <property type="evidence" value="ECO:0007669"/>
    <property type="project" value="InterPro"/>
</dbReference>
<dbReference type="SMART" id="SM00530">
    <property type="entry name" value="HTH_XRE"/>
    <property type="match status" value="1"/>
</dbReference>
<sequence length="125" mass="13777">MSRLHQRIREARGLTGLSQEALAIDLGVSRSAIAQWEMHPGGTVPAVENLIALARRSGMAFEYLATGRGARIAGEPILNVAEEPSAYRQLSEQQRRLLDCFDALGARQRAGLLDLLDSSSRHKRR</sequence>
<evidence type="ECO:0000259" key="1">
    <source>
        <dbReference type="PROSITE" id="PS50943"/>
    </source>
</evidence>
<dbReference type="InterPro" id="IPR001387">
    <property type="entry name" value="Cro/C1-type_HTH"/>
</dbReference>
<name>A0A7V8K7K1_9GAMM</name>
<dbReference type="RefSeq" id="WP_162310228.1">
    <property type="nucleotide sequence ID" value="NZ_JACHGU010000005.1"/>
</dbReference>
<gene>
    <name evidence="2" type="ORF">B1992_04285</name>
</gene>
<dbReference type="Pfam" id="PF01381">
    <property type="entry name" value="HTH_3"/>
    <property type="match status" value="1"/>
</dbReference>
<protein>
    <submittedName>
        <fullName evidence="2">Transcriptional regulator</fullName>
    </submittedName>
</protein>
<dbReference type="InterPro" id="IPR010982">
    <property type="entry name" value="Lambda_DNA-bd_dom_sf"/>
</dbReference>
<dbReference type="Proteomes" id="UP000462066">
    <property type="component" value="Unassembled WGS sequence"/>
</dbReference>
<dbReference type="Gene3D" id="1.10.260.40">
    <property type="entry name" value="lambda repressor-like DNA-binding domains"/>
    <property type="match status" value="1"/>
</dbReference>